<dbReference type="AlphaFoldDB" id="A0A2H0V644"/>
<comment type="caution">
    <text evidence="8">The sequence shown here is derived from an EMBL/GenBank/DDBJ whole genome shotgun (WGS) entry which is preliminary data.</text>
</comment>
<sequence>MPKIPSLEAMMKAGVHFGHPKAKWHPKMAPFIFTHKNKVHIINLEQTQVQLEKVLGFIKETAARGGVILFLGTKKQAQGIVKEAATKCGMPYITERWLGGTLTNSRSVLALAQKYKRMKTERDKGLLERYTKRERLKYERKIDKLEPLVGGIEDMKKIPDAVFVVDVKNEKTAVVEANKVNVPVAALCDTNINPSRIAYPIPANDDAIKSIKLLTDLVAEAVLEGKASAKAPSTVTPAAKPVEKAAAPVQQ</sequence>
<name>A0A2H0V644_9BACT</name>
<evidence type="ECO:0000256" key="2">
    <source>
        <dbReference type="ARBA" id="ARBA00022980"/>
    </source>
</evidence>
<dbReference type="InterPro" id="IPR001865">
    <property type="entry name" value="Ribosomal_uS2"/>
</dbReference>
<dbReference type="InterPro" id="IPR018130">
    <property type="entry name" value="Ribosomal_uS2_CS"/>
</dbReference>
<dbReference type="HAMAP" id="MF_00291_B">
    <property type="entry name" value="Ribosomal_uS2_B"/>
    <property type="match status" value="1"/>
</dbReference>
<dbReference type="Gene3D" id="1.10.287.610">
    <property type="entry name" value="Helix hairpin bin"/>
    <property type="match status" value="1"/>
</dbReference>
<proteinExistence type="inferred from homology"/>
<dbReference type="SUPFAM" id="SSF52313">
    <property type="entry name" value="Ribosomal protein S2"/>
    <property type="match status" value="1"/>
</dbReference>
<evidence type="ECO:0000313" key="8">
    <source>
        <dbReference type="EMBL" id="PIR93879.1"/>
    </source>
</evidence>
<keyword evidence="2 5" id="KW-0689">Ribosomal protein</keyword>
<evidence type="ECO:0000256" key="3">
    <source>
        <dbReference type="ARBA" id="ARBA00023274"/>
    </source>
</evidence>
<keyword evidence="3 5" id="KW-0687">Ribonucleoprotein</keyword>
<dbReference type="PROSITE" id="PS00963">
    <property type="entry name" value="RIBOSOMAL_S2_2"/>
    <property type="match status" value="1"/>
</dbReference>
<gene>
    <name evidence="5 8" type="primary">rpsB</name>
    <name evidence="8" type="ORF">COT97_04100</name>
</gene>
<protein>
    <recommendedName>
        <fullName evidence="4 5">Small ribosomal subunit protein uS2</fullName>
    </recommendedName>
</protein>
<dbReference type="InterPro" id="IPR005706">
    <property type="entry name" value="Ribosomal_uS2_bac/mit/plastid"/>
</dbReference>
<evidence type="ECO:0000256" key="1">
    <source>
        <dbReference type="ARBA" id="ARBA00006242"/>
    </source>
</evidence>
<reference evidence="9" key="1">
    <citation type="submission" date="2017-09" db="EMBL/GenBank/DDBJ databases">
        <title>Depth-based differentiation of microbial function through sediment-hosted aquifers and enrichment of novel symbionts in the deep terrestrial subsurface.</title>
        <authorList>
            <person name="Probst A.J."/>
            <person name="Ladd B."/>
            <person name="Jarett J.K."/>
            <person name="Geller-Mcgrath D.E."/>
            <person name="Sieber C.M.K."/>
            <person name="Emerson J.B."/>
            <person name="Anantharaman K."/>
            <person name="Thomas B.C."/>
            <person name="Malmstrom R."/>
            <person name="Stieglmeier M."/>
            <person name="Klingl A."/>
            <person name="Woyke T."/>
            <person name="Ryan C.M."/>
            <person name="Banfield J.F."/>
        </authorList>
    </citation>
    <scope>NUCLEOTIDE SEQUENCE [LARGE SCALE GENOMIC DNA]</scope>
</reference>
<comment type="similarity">
    <text evidence="1 5 6">Belongs to the universal ribosomal protein uS2 family.</text>
</comment>
<feature type="region of interest" description="Disordered" evidence="7">
    <location>
        <begin position="227"/>
        <end position="251"/>
    </location>
</feature>
<evidence type="ECO:0000313" key="9">
    <source>
        <dbReference type="Proteomes" id="UP000229901"/>
    </source>
</evidence>
<dbReference type="PROSITE" id="PS00962">
    <property type="entry name" value="RIBOSOMAL_S2_1"/>
    <property type="match status" value="1"/>
</dbReference>
<evidence type="ECO:0000256" key="6">
    <source>
        <dbReference type="RuleBase" id="RU003631"/>
    </source>
</evidence>
<dbReference type="InterPro" id="IPR023591">
    <property type="entry name" value="Ribosomal_uS2_flav_dom_sf"/>
</dbReference>
<dbReference type="NCBIfam" id="TIGR01011">
    <property type="entry name" value="rpsB_bact"/>
    <property type="match status" value="1"/>
</dbReference>
<dbReference type="GO" id="GO:0022627">
    <property type="term" value="C:cytosolic small ribosomal subunit"/>
    <property type="evidence" value="ECO:0007669"/>
    <property type="project" value="TreeGrafter"/>
</dbReference>
<dbReference type="CDD" id="cd01425">
    <property type="entry name" value="RPS2"/>
    <property type="match status" value="1"/>
</dbReference>
<organism evidence="8 9">
    <name type="scientific">Candidatus Falkowbacteria bacterium CG10_big_fil_rev_8_21_14_0_10_39_11</name>
    <dbReference type="NCBI Taxonomy" id="1974565"/>
    <lineage>
        <taxon>Bacteria</taxon>
        <taxon>Candidatus Falkowiibacteriota</taxon>
    </lineage>
</organism>
<feature type="compositionally biased region" description="Low complexity" evidence="7">
    <location>
        <begin position="237"/>
        <end position="251"/>
    </location>
</feature>
<dbReference type="Gene3D" id="3.40.50.10490">
    <property type="entry name" value="Glucose-6-phosphate isomerase like protein, domain 1"/>
    <property type="match status" value="1"/>
</dbReference>
<dbReference type="GO" id="GO:0003735">
    <property type="term" value="F:structural constituent of ribosome"/>
    <property type="evidence" value="ECO:0007669"/>
    <property type="project" value="InterPro"/>
</dbReference>
<dbReference type="PANTHER" id="PTHR12534">
    <property type="entry name" value="30S RIBOSOMAL PROTEIN S2 PROKARYOTIC AND ORGANELLAR"/>
    <property type="match status" value="1"/>
</dbReference>
<evidence type="ECO:0000256" key="5">
    <source>
        <dbReference type="HAMAP-Rule" id="MF_00291"/>
    </source>
</evidence>
<dbReference type="PANTHER" id="PTHR12534:SF0">
    <property type="entry name" value="SMALL RIBOSOMAL SUBUNIT PROTEIN US2M"/>
    <property type="match status" value="1"/>
</dbReference>
<dbReference type="Pfam" id="PF00318">
    <property type="entry name" value="Ribosomal_S2"/>
    <property type="match status" value="1"/>
</dbReference>
<dbReference type="GO" id="GO:0006412">
    <property type="term" value="P:translation"/>
    <property type="evidence" value="ECO:0007669"/>
    <property type="project" value="UniProtKB-UniRule"/>
</dbReference>
<dbReference type="EMBL" id="PFAP01000031">
    <property type="protein sequence ID" value="PIR93879.1"/>
    <property type="molecule type" value="Genomic_DNA"/>
</dbReference>
<evidence type="ECO:0000256" key="4">
    <source>
        <dbReference type="ARBA" id="ARBA00035256"/>
    </source>
</evidence>
<dbReference type="PRINTS" id="PR00395">
    <property type="entry name" value="RIBOSOMALS2"/>
</dbReference>
<evidence type="ECO:0000256" key="7">
    <source>
        <dbReference type="SAM" id="MobiDB-lite"/>
    </source>
</evidence>
<accession>A0A2H0V644</accession>
<dbReference type="Proteomes" id="UP000229901">
    <property type="component" value="Unassembled WGS sequence"/>
</dbReference>